<protein>
    <submittedName>
        <fullName evidence="1">Uncharacterized protein</fullName>
    </submittedName>
</protein>
<accession>A0A7X6R5G1</accession>
<evidence type="ECO:0000313" key="1">
    <source>
        <dbReference type="EMBL" id="NKY29347.1"/>
    </source>
</evidence>
<dbReference type="EMBL" id="JAAXOS010000012">
    <property type="protein sequence ID" value="NKY29347.1"/>
    <property type="molecule type" value="Genomic_DNA"/>
</dbReference>
<gene>
    <name evidence="1" type="ORF">HGB38_24450</name>
</gene>
<reference evidence="1 2" key="1">
    <citation type="submission" date="2020-04" db="EMBL/GenBank/DDBJ databases">
        <title>MicrobeNet Type strains.</title>
        <authorList>
            <person name="Nicholson A.C."/>
        </authorList>
    </citation>
    <scope>NUCLEOTIDE SEQUENCE [LARGE SCALE GENOMIC DNA]</scope>
    <source>
        <strain evidence="1 2">DSM 44956</strain>
    </source>
</reference>
<proteinExistence type="predicted"/>
<organism evidence="1 2">
    <name type="scientific">Nocardia gamkensis</name>
    <dbReference type="NCBI Taxonomy" id="352869"/>
    <lineage>
        <taxon>Bacteria</taxon>
        <taxon>Bacillati</taxon>
        <taxon>Actinomycetota</taxon>
        <taxon>Actinomycetes</taxon>
        <taxon>Mycobacteriales</taxon>
        <taxon>Nocardiaceae</taxon>
        <taxon>Nocardia</taxon>
    </lineage>
</organism>
<comment type="caution">
    <text evidence="1">The sequence shown here is derived from an EMBL/GenBank/DDBJ whole genome shotgun (WGS) entry which is preliminary data.</text>
</comment>
<dbReference type="AlphaFoldDB" id="A0A7X6R5G1"/>
<dbReference type="Proteomes" id="UP000540698">
    <property type="component" value="Unassembled WGS sequence"/>
</dbReference>
<evidence type="ECO:0000313" key="2">
    <source>
        <dbReference type="Proteomes" id="UP000540698"/>
    </source>
</evidence>
<sequence>MIGKTRSKNIGVEAHSREYMPLRAALGTDSAIEQLPQEKNPAQTV</sequence>
<dbReference type="RefSeq" id="WP_157114053.1">
    <property type="nucleotide sequence ID" value="NZ_JAAXOS010000012.1"/>
</dbReference>
<name>A0A7X6R5G1_9NOCA</name>
<keyword evidence="2" id="KW-1185">Reference proteome</keyword>